<accession>A0A4Y9KRY8</accession>
<dbReference type="EMBL" id="SPQS01000048">
    <property type="protein sequence ID" value="TFV68049.1"/>
    <property type="molecule type" value="Genomic_DNA"/>
</dbReference>
<sequence>MSLNDTMETARHTIAQMDSLLARAREQLGRCACPLGDGTMSAASISAFVADQDEAFQRAYAAELAALNHILPAPESMSRLALQPVSTERATR</sequence>
<comment type="caution">
    <text evidence="1">The sequence shown here is derived from an EMBL/GenBank/DDBJ whole genome shotgun (WGS) entry which is preliminary data.</text>
</comment>
<dbReference type="Proteomes" id="UP000298225">
    <property type="component" value="Unassembled WGS sequence"/>
</dbReference>
<organism evidence="1 4">
    <name type="scientific">Bradyrhizobium frederickii</name>
    <dbReference type="NCBI Taxonomy" id="2560054"/>
    <lineage>
        <taxon>Bacteria</taxon>
        <taxon>Pseudomonadati</taxon>
        <taxon>Pseudomonadota</taxon>
        <taxon>Alphaproteobacteria</taxon>
        <taxon>Hyphomicrobiales</taxon>
        <taxon>Nitrobacteraceae</taxon>
        <taxon>Bradyrhizobium</taxon>
    </lineage>
</organism>
<evidence type="ECO:0000313" key="4">
    <source>
        <dbReference type="Proteomes" id="UP000298225"/>
    </source>
</evidence>
<evidence type="ECO:0000313" key="2">
    <source>
        <dbReference type="EMBL" id="TFV68049.1"/>
    </source>
</evidence>
<dbReference type="Proteomes" id="UP000297700">
    <property type="component" value="Unassembled WGS sequence"/>
</dbReference>
<evidence type="ECO:0000313" key="1">
    <source>
        <dbReference type="EMBL" id="TFV29486.1"/>
    </source>
</evidence>
<protein>
    <submittedName>
        <fullName evidence="1">Uncharacterized protein</fullName>
    </submittedName>
</protein>
<keyword evidence="4" id="KW-1185">Reference proteome</keyword>
<evidence type="ECO:0000313" key="3">
    <source>
        <dbReference type="Proteomes" id="UP000297700"/>
    </source>
</evidence>
<reference evidence="1 4" key="1">
    <citation type="submission" date="2019-03" db="EMBL/GenBank/DDBJ databases">
        <title>Bradyrhizobium strains diversity isolated from Chamaecrista fasciculata.</title>
        <authorList>
            <person name="Urquiaga M.C.O."/>
            <person name="Hungria M."/>
            <person name="Delamuta J.R.M."/>
        </authorList>
    </citation>
    <scope>NUCLEOTIDE SEQUENCE [LARGE SCALE GENOMIC DNA]</scope>
    <source>
        <strain evidence="1 4">CNPSo 3424</strain>
    </source>
</reference>
<reference evidence="2 3" key="2">
    <citation type="submission" date="2019-03" db="EMBL/GenBank/DDBJ databases">
        <title>Bradyrhizobium strains diversity.</title>
        <authorList>
            <person name="Urquiaga M.C.O."/>
            <person name="Hungria M."/>
            <person name="Delamuta J.R.M."/>
            <person name="Klepa M.S."/>
        </authorList>
    </citation>
    <scope>NUCLEOTIDE SEQUENCE [LARGE SCALE GENOMIC DNA]</scope>
    <source>
        <strain evidence="2 3">CNPSo 3426</strain>
    </source>
</reference>
<dbReference type="RefSeq" id="WP_126261804.1">
    <property type="nucleotide sequence ID" value="NZ_SPQS01000048.1"/>
</dbReference>
<dbReference type="EMBL" id="SPQU01000049">
    <property type="protein sequence ID" value="TFV29486.1"/>
    <property type="molecule type" value="Genomic_DNA"/>
</dbReference>
<name>A0A4Y9KRY8_9BRAD</name>
<proteinExistence type="predicted"/>
<dbReference type="OrthoDB" id="8246952at2"/>
<gene>
    <name evidence="2" type="ORF">E4K64_37585</name>
    <name evidence="1" type="ORF">E4K66_37565</name>
</gene>
<accession>A0A4Y9NJL7</accession>
<dbReference type="AlphaFoldDB" id="A0A4Y9KRY8"/>